<feature type="signal peptide" evidence="2">
    <location>
        <begin position="1"/>
        <end position="26"/>
    </location>
</feature>
<organism evidence="3 4">
    <name type="scientific">Cricetulus griseus</name>
    <name type="common">Chinese hamster</name>
    <name type="synonym">Cricetulus barabensis griseus</name>
    <dbReference type="NCBI Taxonomy" id="10029"/>
    <lineage>
        <taxon>Eukaryota</taxon>
        <taxon>Metazoa</taxon>
        <taxon>Chordata</taxon>
        <taxon>Craniata</taxon>
        <taxon>Vertebrata</taxon>
        <taxon>Euteleostomi</taxon>
        <taxon>Mammalia</taxon>
        <taxon>Eutheria</taxon>
        <taxon>Euarchontoglires</taxon>
        <taxon>Glires</taxon>
        <taxon>Rodentia</taxon>
        <taxon>Myomorpha</taxon>
        <taxon>Muroidea</taxon>
        <taxon>Cricetidae</taxon>
        <taxon>Cricetinae</taxon>
        <taxon>Cricetulus</taxon>
    </lineage>
</organism>
<sequence length="282" mass="31762">MPHGAPTSAALLPLLLVLLLGDQYHGQCLFLPSIVSSAPLEPRPNKEELTRCLADVVMEVLTLGQAQRGPCTALLHKEIFEREPHGCVSLEEKRLLGGDFTKQEAGKMRSSHEIRDKEAEEAAERTQKSEVQEQAIHTQLHSQLRQEEEEEEEEEKSHPGKTLEHMWAQHLESARGPQKRVAEKASDEETAQFQAEEKGMQLLGGGHSLWQDAEKVRGERHEESSNHRHHLEQPDTKAKHEEEAEEEEAASEQEDGVDRLEHMEEQLKKATAMLGEALAREG</sequence>
<keyword evidence="3" id="KW-1185">Reference proteome</keyword>
<evidence type="ECO:0000256" key="1">
    <source>
        <dbReference type="SAM" id="MobiDB-lite"/>
    </source>
</evidence>
<dbReference type="OrthoDB" id="9451865at2759"/>
<dbReference type="AlphaFoldDB" id="A0A9J7H8S1"/>
<proteinExistence type="predicted"/>
<reference evidence="3" key="1">
    <citation type="journal article" date="2018" name="Biotechnol. Bioeng.">
        <title>A reference genome of the Chinese hamster based on a hybrid assembly strategy.</title>
        <authorList>
            <person name="Rupp O."/>
            <person name="MacDonald M.L."/>
            <person name="Li S."/>
            <person name="Dhiman H."/>
            <person name="Polson S."/>
            <person name="Griep S."/>
            <person name="Heffner K."/>
            <person name="Hernandez I."/>
            <person name="Brinkrolf K."/>
            <person name="Jadhav V."/>
            <person name="Samoudi M."/>
            <person name="Hao H."/>
            <person name="Kingham B."/>
            <person name="Goesmann A."/>
            <person name="Betenbaugh M.J."/>
            <person name="Lewis N.E."/>
            <person name="Borth N."/>
            <person name="Lee K.H."/>
        </authorList>
    </citation>
    <scope>NUCLEOTIDE SEQUENCE [LARGE SCALE GENOMIC DNA]</scope>
    <source>
        <strain evidence="3">17A/GY</strain>
    </source>
</reference>
<evidence type="ECO:0000313" key="3">
    <source>
        <dbReference type="Proteomes" id="UP001108280"/>
    </source>
</evidence>
<feature type="compositionally biased region" description="Basic and acidic residues" evidence="1">
    <location>
        <begin position="256"/>
        <end position="268"/>
    </location>
</feature>
<dbReference type="RefSeq" id="XP_035305379.1">
    <property type="nucleotide sequence ID" value="XM_035449488.1"/>
</dbReference>
<reference evidence="3" key="2">
    <citation type="journal article" date="2020" name="Biotechnol. Bioeng.">
        <title>Chromosome-scale scaffolds for the Chinese hamster reference genome assembly to facilitate the study of the CHO epigenome.</title>
        <authorList>
            <person name="Hilliard W."/>
            <person name="MacDonald M."/>
            <person name="Lee K.H."/>
        </authorList>
    </citation>
    <scope>NUCLEOTIDE SEQUENCE [LARGE SCALE GENOMIC DNA]</scope>
    <source>
        <strain evidence="3">17A/GY</strain>
    </source>
</reference>
<dbReference type="GeneID" id="100769486"/>
<feature type="chain" id="PRO_5039947757" evidence="2">
    <location>
        <begin position="27"/>
        <end position="282"/>
    </location>
</feature>
<name>A0A9J7H8S1_CRIGR</name>
<dbReference type="CTD" id="643669"/>
<dbReference type="Proteomes" id="UP001108280">
    <property type="component" value="Chromosome 9"/>
</dbReference>
<gene>
    <name evidence="4" type="primary">Ccer2</name>
</gene>
<feature type="compositionally biased region" description="Basic and acidic residues" evidence="1">
    <location>
        <begin position="213"/>
        <end position="242"/>
    </location>
</feature>
<reference evidence="4" key="3">
    <citation type="submission" date="2025-08" db="UniProtKB">
        <authorList>
            <consortium name="RefSeq"/>
        </authorList>
    </citation>
    <scope>IDENTIFICATION</scope>
    <source>
        <strain evidence="4">17A/GY</strain>
        <tissue evidence="4">Liver</tissue>
    </source>
</reference>
<feature type="compositionally biased region" description="Acidic residues" evidence="1">
    <location>
        <begin position="243"/>
        <end position="255"/>
    </location>
</feature>
<accession>A0A9J7H8S1</accession>
<evidence type="ECO:0000313" key="4">
    <source>
        <dbReference type="RefSeq" id="XP_035305379.1"/>
    </source>
</evidence>
<keyword evidence="2" id="KW-0732">Signal</keyword>
<protein>
    <submittedName>
        <fullName evidence="4">Coiled-coil domain-containing glutamate-rich protein 2 isoform X2</fullName>
    </submittedName>
</protein>
<feature type="region of interest" description="Disordered" evidence="1">
    <location>
        <begin position="101"/>
        <end position="192"/>
    </location>
</feature>
<feature type="compositionally biased region" description="Basic and acidic residues" evidence="1">
    <location>
        <begin position="101"/>
        <end position="131"/>
    </location>
</feature>
<feature type="compositionally biased region" description="Basic and acidic residues" evidence="1">
    <location>
        <begin position="155"/>
        <end position="164"/>
    </location>
</feature>
<feature type="region of interest" description="Disordered" evidence="1">
    <location>
        <begin position="213"/>
        <end position="282"/>
    </location>
</feature>
<evidence type="ECO:0000256" key="2">
    <source>
        <dbReference type="SAM" id="SignalP"/>
    </source>
</evidence>
<dbReference type="KEGG" id="cge:100769486"/>